<gene>
    <name evidence="2" type="primary">jg26679</name>
    <name evidence="2" type="ORF">PAEG_LOCUS18403</name>
</gene>
<organism evidence="2 3">
    <name type="scientific">Pararge aegeria aegeria</name>
    <dbReference type="NCBI Taxonomy" id="348720"/>
    <lineage>
        <taxon>Eukaryota</taxon>
        <taxon>Metazoa</taxon>
        <taxon>Ecdysozoa</taxon>
        <taxon>Arthropoda</taxon>
        <taxon>Hexapoda</taxon>
        <taxon>Insecta</taxon>
        <taxon>Pterygota</taxon>
        <taxon>Neoptera</taxon>
        <taxon>Endopterygota</taxon>
        <taxon>Lepidoptera</taxon>
        <taxon>Glossata</taxon>
        <taxon>Ditrysia</taxon>
        <taxon>Papilionoidea</taxon>
        <taxon>Nymphalidae</taxon>
        <taxon>Satyrinae</taxon>
        <taxon>Satyrini</taxon>
        <taxon>Parargina</taxon>
        <taxon>Pararge</taxon>
    </lineage>
</organism>
<accession>A0A8S4RXQ3</accession>
<keyword evidence="3" id="KW-1185">Reference proteome</keyword>
<dbReference type="Pfam" id="PF21107">
    <property type="entry name" value="STPRs"/>
    <property type="match status" value="1"/>
</dbReference>
<evidence type="ECO:0000313" key="3">
    <source>
        <dbReference type="Proteomes" id="UP000838756"/>
    </source>
</evidence>
<dbReference type="OrthoDB" id="10057854at2759"/>
<evidence type="ECO:0000313" key="2">
    <source>
        <dbReference type="EMBL" id="CAH2242046.1"/>
    </source>
</evidence>
<comment type="caution">
    <text evidence="2">The sequence shown here is derived from an EMBL/GenBank/DDBJ whole genome shotgun (WGS) entry which is preliminary data.</text>
</comment>
<protein>
    <submittedName>
        <fullName evidence="2">Jg26679 protein</fullName>
    </submittedName>
</protein>
<name>A0A8S4RXQ3_9NEOP</name>
<dbReference type="InterPro" id="IPR048998">
    <property type="entry name" value="STPR"/>
</dbReference>
<reference evidence="2" key="1">
    <citation type="submission" date="2022-03" db="EMBL/GenBank/DDBJ databases">
        <authorList>
            <person name="Lindestad O."/>
        </authorList>
    </citation>
    <scope>NUCLEOTIDE SEQUENCE</scope>
</reference>
<evidence type="ECO:0000259" key="1">
    <source>
        <dbReference type="Pfam" id="PF21107"/>
    </source>
</evidence>
<dbReference type="Proteomes" id="UP000838756">
    <property type="component" value="Unassembled WGS sequence"/>
</dbReference>
<sequence>MGDLSASDCSWKKMVIAKSNNKWFTSIKTETVESLSTNMNTANFSIEEDPFNFTIKKEIPECAENSSDEDSDDTAPMEIVDTFLAPENRKRRISVGPKNETPEERASRLAKMSAYAAKRLANESPAQRAQRLKRMSEYAAKRLAQETSEQRAKRLARMSAYAAKRLASESPEQRQLRLTRMSAYAARRQAMKKDMASPRRMSNTSVDVNINTDYVSISIAKHNQS</sequence>
<dbReference type="AlphaFoldDB" id="A0A8S4RXQ3"/>
<dbReference type="EMBL" id="CAKXAJ010025614">
    <property type="protein sequence ID" value="CAH2242046.1"/>
    <property type="molecule type" value="Genomic_DNA"/>
</dbReference>
<feature type="domain" description="STPR" evidence="1">
    <location>
        <begin position="104"/>
        <end position="177"/>
    </location>
</feature>
<proteinExistence type="predicted"/>